<dbReference type="Proteomes" id="UP001057877">
    <property type="component" value="Chromosome"/>
</dbReference>
<evidence type="ECO:0000256" key="1">
    <source>
        <dbReference type="ARBA" id="ARBA00010457"/>
    </source>
</evidence>
<gene>
    <name evidence="6" type="ORF">L1F29_28095</name>
</gene>
<dbReference type="EMBL" id="CP091430">
    <property type="protein sequence ID" value="UVI29252.1"/>
    <property type="molecule type" value="Genomic_DNA"/>
</dbReference>
<comment type="function">
    <text evidence="2">Destroys radicals which are normally produced within the cells and which are toxic to biological systems. May play a role in favoring mycobacterial survival in phagocytes.</text>
</comment>
<dbReference type="SUPFAM" id="SSF49329">
    <property type="entry name" value="Cu,Zn superoxide dismutase-like"/>
    <property type="match status" value="1"/>
</dbReference>
<dbReference type="Pfam" id="PF00080">
    <property type="entry name" value="Sod_Cu"/>
    <property type="match status" value="1"/>
</dbReference>
<dbReference type="InterPro" id="IPR036423">
    <property type="entry name" value="SOD-like_Cu/Zn_dom_sf"/>
</dbReference>
<comment type="catalytic activity">
    <reaction evidence="3">
        <text>2 superoxide + 2 H(+) = H2O2 + O2</text>
        <dbReference type="Rhea" id="RHEA:20696"/>
        <dbReference type="ChEBI" id="CHEBI:15378"/>
        <dbReference type="ChEBI" id="CHEBI:15379"/>
        <dbReference type="ChEBI" id="CHEBI:16240"/>
        <dbReference type="ChEBI" id="CHEBI:18421"/>
        <dbReference type="EC" id="1.15.1.1"/>
    </reaction>
</comment>
<keyword evidence="3" id="KW-0560">Oxidoreductase</keyword>
<comment type="cofactor">
    <cofactor evidence="3">
        <name>Zn(2+)</name>
        <dbReference type="ChEBI" id="CHEBI:29105"/>
    </cofactor>
    <text evidence="3">Binds 1 zinc ion per subunit.</text>
</comment>
<comment type="similarity">
    <text evidence="1 3">Belongs to the Cu-Zn superoxide dismutase family.</text>
</comment>
<evidence type="ECO:0000256" key="4">
    <source>
        <dbReference type="SAM" id="SignalP"/>
    </source>
</evidence>
<accession>A0ABY5S5S4</accession>
<dbReference type="InterPro" id="IPR018152">
    <property type="entry name" value="SOD_Cu/Zn_BS"/>
</dbReference>
<dbReference type="InterPro" id="IPR024134">
    <property type="entry name" value="SOD_Cu/Zn_/chaperone"/>
</dbReference>
<dbReference type="Gene3D" id="2.60.40.200">
    <property type="entry name" value="Superoxide dismutase, copper/zinc binding domain"/>
    <property type="match status" value="1"/>
</dbReference>
<keyword evidence="3" id="KW-0479">Metal-binding</keyword>
<dbReference type="RefSeq" id="WP_258385341.1">
    <property type="nucleotide sequence ID" value="NZ_CP091430.1"/>
</dbReference>
<reference evidence="6" key="1">
    <citation type="submission" date="2022-01" db="EMBL/GenBank/DDBJ databases">
        <title>Paenibacillus spongiae sp. nov., isolated from marine sponge.</title>
        <authorList>
            <person name="Li Z."/>
            <person name="Zhang M."/>
        </authorList>
    </citation>
    <scope>NUCLEOTIDE SEQUENCE</scope>
    <source>
        <strain evidence="6">PHS-Z3</strain>
    </source>
</reference>
<protein>
    <recommendedName>
        <fullName evidence="3">Superoxide dismutase [Cu-Zn]</fullName>
        <ecNumber evidence="3">1.15.1.1</ecNumber>
    </recommendedName>
</protein>
<evidence type="ECO:0000259" key="5">
    <source>
        <dbReference type="Pfam" id="PF00080"/>
    </source>
</evidence>
<keyword evidence="4" id="KW-0732">Signal</keyword>
<dbReference type="PANTHER" id="PTHR10003">
    <property type="entry name" value="SUPEROXIDE DISMUTASE CU-ZN -RELATED"/>
    <property type="match status" value="1"/>
</dbReference>
<sequence>MNKKMHFTAAVLLFIGTALSGCGASAETLAKMEAEGSGMIRIGIINTKGETIGLARLTEQVDGVHIKIEASKLSPGKHGFHVHEYGLCEGPDFKTAGAHLNPEGRQHGFLNSKGSHDGDLPNLEVGPEGTAKAEFVDNRMTLAKSKPNSLLKQGGTSLVIHEGADDYRTDPAGNSGARIACGVIKQ</sequence>
<feature type="domain" description="Superoxide dismutase copper/zinc binding" evidence="5">
    <location>
        <begin position="53"/>
        <end position="184"/>
    </location>
</feature>
<name>A0ABY5S5S4_9BACL</name>
<organism evidence="6 7">
    <name type="scientific">Paenibacillus spongiae</name>
    <dbReference type="NCBI Taxonomy" id="2909671"/>
    <lineage>
        <taxon>Bacteria</taxon>
        <taxon>Bacillati</taxon>
        <taxon>Bacillota</taxon>
        <taxon>Bacilli</taxon>
        <taxon>Bacillales</taxon>
        <taxon>Paenibacillaceae</taxon>
        <taxon>Paenibacillus</taxon>
    </lineage>
</organism>
<feature type="chain" id="PRO_5045307046" description="Superoxide dismutase [Cu-Zn]" evidence="4">
    <location>
        <begin position="21"/>
        <end position="186"/>
    </location>
</feature>
<evidence type="ECO:0000256" key="2">
    <source>
        <dbReference type="ARBA" id="ARBA00024900"/>
    </source>
</evidence>
<dbReference type="CDD" id="cd00305">
    <property type="entry name" value="Cu-Zn_Superoxide_Dismutase"/>
    <property type="match status" value="1"/>
</dbReference>
<comment type="cofactor">
    <cofactor evidence="3">
        <name>Cu cation</name>
        <dbReference type="ChEBI" id="CHEBI:23378"/>
    </cofactor>
    <text evidence="3">Binds 1 copper ion per subunit.</text>
</comment>
<keyword evidence="3" id="KW-0862">Zinc</keyword>
<keyword evidence="7" id="KW-1185">Reference proteome</keyword>
<dbReference type="EC" id="1.15.1.1" evidence="3"/>
<dbReference type="PROSITE" id="PS51257">
    <property type="entry name" value="PROKAR_LIPOPROTEIN"/>
    <property type="match status" value="1"/>
</dbReference>
<feature type="signal peptide" evidence="4">
    <location>
        <begin position="1"/>
        <end position="20"/>
    </location>
</feature>
<evidence type="ECO:0000313" key="7">
    <source>
        <dbReference type="Proteomes" id="UP001057877"/>
    </source>
</evidence>
<dbReference type="InterPro" id="IPR001424">
    <property type="entry name" value="SOD_Cu_Zn_dom"/>
</dbReference>
<evidence type="ECO:0000313" key="6">
    <source>
        <dbReference type="EMBL" id="UVI29252.1"/>
    </source>
</evidence>
<proteinExistence type="inferred from homology"/>
<evidence type="ECO:0000256" key="3">
    <source>
        <dbReference type="RuleBase" id="RU000393"/>
    </source>
</evidence>
<keyword evidence="3" id="KW-0186">Copper</keyword>
<dbReference type="PROSITE" id="PS00332">
    <property type="entry name" value="SOD_CU_ZN_2"/>
    <property type="match status" value="1"/>
</dbReference>